<dbReference type="Pfam" id="PF05949">
    <property type="entry name" value="DUF881"/>
    <property type="match status" value="1"/>
</dbReference>
<dbReference type="STRING" id="888050.HMPREF9004_0966"/>
<comment type="similarity">
    <text evidence="1">Belongs to the UPF0749 family.</text>
</comment>
<evidence type="ECO:0000256" key="2">
    <source>
        <dbReference type="SAM" id="MobiDB-lite"/>
    </source>
</evidence>
<evidence type="ECO:0000313" key="3">
    <source>
        <dbReference type="EMBL" id="ENO18397.1"/>
    </source>
</evidence>
<organism evidence="3 4">
    <name type="scientific">Schaalia cardiffensis F0333</name>
    <dbReference type="NCBI Taxonomy" id="888050"/>
    <lineage>
        <taxon>Bacteria</taxon>
        <taxon>Bacillati</taxon>
        <taxon>Actinomycetota</taxon>
        <taxon>Actinomycetes</taxon>
        <taxon>Actinomycetales</taxon>
        <taxon>Actinomycetaceae</taxon>
        <taxon>Schaalia</taxon>
    </lineage>
</organism>
<dbReference type="PANTHER" id="PTHR37313">
    <property type="entry name" value="UPF0749 PROTEIN RV1825"/>
    <property type="match status" value="1"/>
</dbReference>
<reference evidence="3 4" key="1">
    <citation type="submission" date="2013-03" db="EMBL/GenBank/DDBJ databases">
        <title>Reference genome for the Human Microbiome Project.</title>
        <authorList>
            <person name="Aqrawi P."/>
            <person name="Ayvaz T."/>
            <person name="Bess C."/>
            <person name="Blankenburg K."/>
            <person name="Coyle M."/>
            <person name="Deng J."/>
            <person name="Forbes L."/>
            <person name="Fowler G."/>
            <person name="Francisco L."/>
            <person name="Fu Q."/>
            <person name="Gibbs R."/>
            <person name="Gross S."/>
            <person name="Gubbala S."/>
            <person name="Hale W."/>
            <person name="Hemphill L."/>
            <person name="Highlander S."/>
            <person name="Hirani K."/>
            <person name="Jackson L."/>
            <person name="Jakkamsetti A."/>
            <person name="Javaid M."/>
            <person name="Jayaseelan J.C."/>
            <person name="Jiang H."/>
            <person name="Joshi V."/>
            <person name="Korchina V."/>
            <person name="Kovar C."/>
            <person name="Lara F."/>
            <person name="Lee S."/>
            <person name="Liu Y."/>
            <person name="Mata R."/>
            <person name="Mathew T."/>
            <person name="Munidasa M."/>
            <person name="Muzny D."/>
            <person name="Nazareth L."/>
            <person name="Ngo R."/>
            <person name="Nguyen L."/>
            <person name="Nguyen N."/>
            <person name="Okwuonu G."/>
            <person name="Ongeri F."/>
            <person name="Palculict T."/>
            <person name="Patil S."/>
            <person name="Petrosino J."/>
            <person name="Pham C."/>
            <person name="Pham P."/>
            <person name="Pu L.-L."/>
            <person name="Qin X."/>
            <person name="Qu J."/>
            <person name="Reid J."/>
            <person name="Ross M."/>
            <person name="Ruth R."/>
            <person name="Saada N."/>
            <person name="San Lucas F."/>
            <person name="Santibanez J."/>
            <person name="Shang Y."/>
            <person name="Simmons D."/>
            <person name="Song X.-Z."/>
            <person name="Tang L.-Y."/>
            <person name="Thornton R."/>
            <person name="Warren J."/>
            <person name="Weissenberger G."/>
            <person name="Wilczek-Boney K."/>
            <person name="Worley K."/>
            <person name="Youmans B."/>
            <person name="Zhang J."/>
            <person name="Zhang L."/>
            <person name="Zhao Z."/>
            <person name="Zhou C."/>
            <person name="Zhu D."/>
            <person name="Zhu Y."/>
        </authorList>
    </citation>
    <scope>NUCLEOTIDE SEQUENCE [LARGE SCALE GENOMIC DNA]</scope>
    <source>
        <strain evidence="3 4">F0333</strain>
    </source>
</reference>
<keyword evidence="4" id="KW-1185">Reference proteome</keyword>
<dbReference type="OrthoDB" id="3214641at2"/>
<dbReference type="PANTHER" id="PTHR37313:SF4">
    <property type="entry name" value="CONSERVED MEMBRANE PROTEIN-RELATED"/>
    <property type="match status" value="1"/>
</dbReference>
<dbReference type="InterPro" id="IPR010273">
    <property type="entry name" value="DUF881"/>
</dbReference>
<dbReference type="EMBL" id="AQHZ01000015">
    <property type="protein sequence ID" value="ENO18397.1"/>
    <property type="molecule type" value="Genomic_DNA"/>
</dbReference>
<proteinExistence type="inferred from homology"/>
<dbReference type="GO" id="GO:0005886">
    <property type="term" value="C:plasma membrane"/>
    <property type="evidence" value="ECO:0007669"/>
    <property type="project" value="TreeGrafter"/>
</dbReference>
<feature type="compositionally biased region" description="Basic and acidic residues" evidence="2">
    <location>
        <begin position="1"/>
        <end position="10"/>
    </location>
</feature>
<feature type="compositionally biased region" description="Basic and acidic residues" evidence="2">
    <location>
        <begin position="35"/>
        <end position="45"/>
    </location>
</feature>
<dbReference type="Proteomes" id="UP000013015">
    <property type="component" value="Unassembled WGS sequence"/>
</dbReference>
<dbReference type="AlphaFoldDB" id="N6X4Q7"/>
<accession>N6X4Q7</accession>
<dbReference type="PATRIC" id="fig|888050.3.peg.912"/>
<comment type="caution">
    <text evidence="3">The sequence shown here is derived from an EMBL/GenBank/DDBJ whole genome shotgun (WGS) entry which is preliminary data.</text>
</comment>
<feature type="region of interest" description="Disordered" evidence="2">
    <location>
        <begin position="1"/>
        <end position="108"/>
    </location>
</feature>
<evidence type="ECO:0000256" key="1">
    <source>
        <dbReference type="ARBA" id="ARBA00009108"/>
    </source>
</evidence>
<gene>
    <name evidence="3" type="ORF">HMPREF9004_0966</name>
</gene>
<name>N6X4Q7_9ACTO</name>
<feature type="compositionally biased region" description="Low complexity" evidence="2">
    <location>
        <begin position="64"/>
        <end position="91"/>
    </location>
</feature>
<sequence>MSGEEHRDENLLGSPAPSGDKTPLQTSPEQAEQADAQHLKVENDTRGNSAPEQTAPGKTPVPESQRASARHNSASHSSSLAPHKSSSARQHGGAHSRPSARHSSSSDARTFLFSSKKPKILTSPTSSSLRKGVSVLVVTLASGLLFTISASLAKTAPHSDSDLIGLVRTSQTEVGALEEQVLGLKAEIDSYTKATEQPAATVPALASQAVRGPGVTITLTDAPPDSLARGAAPNDLVIHQQDIEDVMNALWNGGAEAMTVQDIRVTGRTVIRCIGNVILVDGDSFSPPYVIKAIGDPAQLRRKVDENPRIVNYKTYVTLYGLGWEMTTEDELRLPAASADSTNSYAQVVD</sequence>
<dbReference type="Gene3D" id="3.30.70.1880">
    <property type="entry name" value="Protein of unknown function DUF881"/>
    <property type="match status" value="1"/>
</dbReference>
<evidence type="ECO:0000313" key="4">
    <source>
        <dbReference type="Proteomes" id="UP000013015"/>
    </source>
</evidence>
<dbReference type="eggNOG" id="COG3879">
    <property type="taxonomic scope" value="Bacteria"/>
</dbReference>
<dbReference type="HOGENOM" id="CLU_040273_2_2_11"/>
<protein>
    <submittedName>
        <fullName evidence="3">Membrane spanning protein DUF881</fullName>
    </submittedName>
</protein>